<dbReference type="AlphaFoldDB" id="A0A182T3K4"/>
<protein>
    <submittedName>
        <fullName evidence="2">Uncharacterized protein</fullName>
    </submittedName>
</protein>
<dbReference type="Gene3D" id="3.90.1290.10">
    <property type="entry name" value="Plakin repeat"/>
    <property type="match status" value="1"/>
</dbReference>
<sequence length="320" mass="34843">MKIADGIDRGLCHTTNYESKIPQIGMTLPVIVERGLLDTEKKQVTHPISRVPMPLEVALNNDFIMATPYTPDVDGVKLLDAIDQGRINTPKCTFKTPLQGTTDVVEIPLREAIDSGKLIVKPLPKLIQNLQANHAVTSVQETVAAFHTITTKTVEIQSGYALISVNEVQDLQSGAIMSVEEAYKQGIISKPEETREELMQQEVKIGLNEALQRGLLDVTKGTFIHPISGEVMSISVAVDRGFIGSHSSSEETLNRSPEMSHKAVGKADVSESTPFDSPKKATQAEIERQMKLLPESSIGGTLERNDSVTNAPLSAFDCSK</sequence>
<organism evidence="2 3">
    <name type="scientific">Anopheles maculatus</name>
    <dbReference type="NCBI Taxonomy" id="74869"/>
    <lineage>
        <taxon>Eukaryota</taxon>
        <taxon>Metazoa</taxon>
        <taxon>Ecdysozoa</taxon>
        <taxon>Arthropoda</taxon>
        <taxon>Hexapoda</taxon>
        <taxon>Insecta</taxon>
        <taxon>Pterygota</taxon>
        <taxon>Neoptera</taxon>
        <taxon>Endopterygota</taxon>
        <taxon>Diptera</taxon>
        <taxon>Nematocera</taxon>
        <taxon>Culicoidea</taxon>
        <taxon>Culicidae</taxon>
        <taxon>Anophelinae</taxon>
        <taxon>Anopheles</taxon>
        <taxon>Anopheles maculatus group</taxon>
    </lineage>
</organism>
<dbReference type="Proteomes" id="UP000075901">
    <property type="component" value="Unassembled WGS sequence"/>
</dbReference>
<accession>A0A182T3K4</accession>
<evidence type="ECO:0000313" key="2">
    <source>
        <dbReference type="EnsemblMetazoa" id="AMAM018926-PA"/>
    </source>
</evidence>
<reference evidence="3" key="1">
    <citation type="submission" date="2013-09" db="EMBL/GenBank/DDBJ databases">
        <title>The Genome Sequence of Anopheles maculatus species B.</title>
        <authorList>
            <consortium name="The Broad Institute Genomics Platform"/>
            <person name="Neafsey D.E."/>
            <person name="Besansky N."/>
            <person name="Howell P."/>
            <person name="Walton C."/>
            <person name="Young S.K."/>
            <person name="Zeng Q."/>
            <person name="Gargeya S."/>
            <person name="Fitzgerald M."/>
            <person name="Haas B."/>
            <person name="Abouelleil A."/>
            <person name="Allen A.W."/>
            <person name="Alvarado L."/>
            <person name="Arachchi H.M."/>
            <person name="Berlin A.M."/>
            <person name="Chapman S.B."/>
            <person name="Gainer-Dewar J."/>
            <person name="Goldberg J."/>
            <person name="Griggs A."/>
            <person name="Gujja S."/>
            <person name="Hansen M."/>
            <person name="Howarth C."/>
            <person name="Imamovic A."/>
            <person name="Ireland A."/>
            <person name="Larimer J."/>
            <person name="McCowan C."/>
            <person name="Murphy C."/>
            <person name="Pearson M."/>
            <person name="Poon T.W."/>
            <person name="Priest M."/>
            <person name="Roberts A."/>
            <person name="Saif S."/>
            <person name="Shea T."/>
            <person name="Sisk P."/>
            <person name="Sykes S."/>
            <person name="Wortman J."/>
            <person name="Nusbaum C."/>
            <person name="Birren B."/>
        </authorList>
    </citation>
    <scope>NUCLEOTIDE SEQUENCE [LARGE SCALE GENOMIC DNA]</scope>
    <source>
        <strain evidence="3">maculatus3</strain>
    </source>
</reference>
<feature type="compositionally biased region" description="Basic and acidic residues" evidence="1">
    <location>
        <begin position="248"/>
        <end position="261"/>
    </location>
</feature>
<evidence type="ECO:0000313" key="3">
    <source>
        <dbReference type="Proteomes" id="UP000075901"/>
    </source>
</evidence>
<keyword evidence="3" id="KW-1185">Reference proteome</keyword>
<reference evidence="2" key="2">
    <citation type="submission" date="2020-05" db="UniProtKB">
        <authorList>
            <consortium name="EnsemblMetazoa"/>
        </authorList>
    </citation>
    <scope>IDENTIFICATION</scope>
    <source>
        <strain evidence="2">maculatus3</strain>
    </source>
</reference>
<name>A0A182T3K4_9DIPT</name>
<dbReference type="VEuPathDB" id="VectorBase:AMAM018926"/>
<feature type="region of interest" description="Disordered" evidence="1">
    <location>
        <begin position="247"/>
        <end position="320"/>
    </location>
</feature>
<dbReference type="SUPFAM" id="SSF75399">
    <property type="entry name" value="Plakin repeat"/>
    <property type="match status" value="2"/>
</dbReference>
<evidence type="ECO:0000256" key="1">
    <source>
        <dbReference type="SAM" id="MobiDB-lite"/>
    </source>
</evidence>
<dbReference type="EnsemblMetazoa" id="AMAM018926-RA">
    <property type="protein sequence ID" value="AMAM018926-PA"/>
    <property type="gene ID" value="AMAM018926"/>
</dbReference>
<dbReference type="InterPro" id="IPR035915">
    <property type="entry name" value="Plakin_repeat_sf"/>
</dbReference>
<proteinExistence type="predicted"/>